<dbReference type="PANTHER" id="PTHR45710">
    <property type="entry name" value="C-TYPE LECTIN DOMAIN-CONTAINING PROTEIN 180"/>
    <property type="match status" value="1"/>
</dbReference>
<sequence>MASDKEVEVELEEIATVEEKEKEDKGKEEKKEEAVNEGNIYSTLSSPSEHEYGVPSSIRSYTVNKDPSQGIQRKLRVYRIVSLVLFVICILLLIVVLVLFMKLNGTQPCQAGELTDESSPKQECDLKKCQELHQENYKQPQRLCSECGKGWLRFENTCYFLSHNRLSWQQSREECQRKGGDLAVITNERVQMYLSKKKDNLHYWIGLNLVGTNEWMWINNTVMTVRYWGDISAPGKCAILAGNEPPQRSWRPSSCSLYLQYICQKM</sequence>
<proteinExistence type="predicted"/>
<reference evidence="2" key="1">
    <citation type="submission" date="2023-08" db="EMBL/GenBank/DDBJ databases">
        <title>Chromosome-level Genome Assembly of mud carp (Cirrhinus molitorella).</title>
        <authorList>
            <person name="Liu H."/>
        </authorList>
    </citation>
    <scope>NUCLEOTIDE SEQUENCE</scope>
    <source>
        <strain evidence="2">Prfri</strain>
        <tissue evidence="2">Muscle</tissue>
    </source>
</reference>
<dbReference type="Proteomes" id="UP001187343">
    <property type="component" value="Unassembled WGS sequence"/>
</dbReference>
<accession>A0AA88PXJ7</accession>
<dbReference type="GO" id="GO:0005886">
    <property type="term" value="C:plasma membrane"/>
    <property type="evidence" value="ECO:0007669"/>
    <property type="project" value="UniProtKB-SubCell"/>
</dbReference>
<dbReference type="EMBL" id="JAUYZG010000007">
    <property type="protein sequence ID" value="KAK2903172.1"/>
    <property type="molecule type" value="Genomic_DNA"/>
</dbReference>
<dbReference type="SUPFAM" id="SSF56436">
    <property type="entry name" value="C-type lectin-like"/>
    <property type="match status" value="1"/>
</dbReference>
<protein>
    <submittedName>
        <fullName evidence="2">Uncharacterized protein</fullName>
    </submittedName>
</protein>
<evidence type="ECO:0000313" key="2">
    <source>
        <dbReference type="EMBL" id="KAK2903172.1"/>
    </source>
</evidence>
<dbReference type="InterPro" id="IPR016187">
    <property type="entry name" value="CTDL_fold"/>
</dbReference>
<gene>
    <name evidence="2" type="ORF">Q8A67_007885</name>
</gene>
<dbReference type="InterPro" id="IPR050828">
    <property type="entry name" value="C-type_lectin/matrix_domain"/>
</dbReference>
<dbReference type="AlphaFoldDB" id="A0AA88PXJ7"/>
<dbReference type="PROSITE" id="PS50041">
    <property type="entry name" value="C_TYPE_LECTIN_2"/>
    <property type="match status" value="1"/>
</dbReference>
<dbReference type="Gene3D" id="3.10.100.10">
    <property type="entry name" value="Mannose-Binding Protein A, subunit A"/>
    <property type="match status" value="1"/>
</dbReference>
<dbReference type="PANTHER" id="PTHR45710:SF28">
    <property type="entry name" value="C-TYPE LECTIN DOMAIN FAMILY 4 MEMBER C ISOFORM 1"/>
    <property type="match status" value="1"/>
</dbReference>
<name>A0AA88PXJ7_9TELE</name>
<comment type="caution">
    <text evidence="2">The sequence shown here is derived from an EMBL/GenBank/DDBJ whole genome shotgun (WGS) entry which is preliminary data.</text>
</comment>
<comment type="subcellular location">
    <subcellularLocation>
        <location evidence="1">Cell membrane</location>
        <topology evidence="1">Single-pass type II membrane protein</topology>
    </subcellularLocation>
</comment>
<evidence type="ECO:0000256" key="1">
    <source>
        <dbReference type="ARBA" id="ARBA00004401"/>
    </source>
</evidence>
<keyword evidence="3" id="KW-1185">Reference proteome</keyword>
<dbReference type="SMART" id="SM00034">
    <property type="entry name" value="CLECT"/>
    <property type="match status" value="1"/>
</dbReference>
<evidence type="ECO:0000313" key="3">
    <source>
        <dbReference type="Proteomes" id="UP001187343"/>
    </source>
</evidence>
<dbReference type="Pfam" id="PF00059">
    <property type="entry name" value="Lectin_C"/>
    <property type="match status" value="1"/>
</dbReference>
<organism evidence="2 3">
    <name type="scientific">Cirrhinus molitorella</name>
    <name type="common">mud carp</name>
    <dbReference type="NCBI Taxonomy" id="172907"/>
    <lineage>
        <taxon>Eukaryota</taxon>
        <taxon>Metazoa</taxon>
        <taxon>Chordata</taxon>
        <taxon>Craniata</taxon>
        <taxon>Vertebrata</taxon>
        <taxon>Euteleostomi</taxon>
        <taxon>Actinopterygii</taxon>
        <taxon>Neopterygii</taxon>
        <taxon>Teleostei</taxon>
        <taxon>Ostariophysi</taxon>
        <taxon>Cypriniformes</taxon>
        <taxon>Cyprinidae</taxon>
        <taxon>Labeoninae</taxon>
        <taxon>Labeonini</taxon>
        <taxon>Cirrhinus</taxon>
    </lineage>
</organism>
<dbReference type="InterPro" id="IPR001304">
    <property type="entry name" value="C-type_lectin-like"/>
</dbReference>
<dbReference type="InterPro" id="IPR016186">
    <property type="entry name" value="C-type_lectin-like/link_sf"/>
</dbReference>